<keyword evidence="2" id="KW-1133">Transmembrane helix</keyword>
<evidence type="ECO:0000313" key="3">
    <source>
        <dbReference type="EMBL" id="KAK7067838.1"/>
    </source>
</evidence>
<dbReference type="EMBL" id="JAXCGZ010017653">
    <property type="protein sequence ID" value="KAK7067838.1"/>
    <property type="molecule type" value="Genomic_DNA"/>
</dbReference>
<feature type="transmembrane region" description="Helical" evidence="2">
    <location>
        <begin position="20"/>
        <end position="41"/>
    </location>
</feature>
<protein>
    <submittedName>
        <fullName evidence="3">Uncharacterized protein</fullName>
    </submittedName>
</protein>
<gene>
    <name evidence="3" type="ORF">SK128_014539</name>
</gene>
<reference evidence="3 4" key="1">
    <citation type="submission" date="2023-11" db="EMBL/GenBank/DDBJ databases">
        <title>Halocaridina rubra genome assembly.</title>
        <authorList>
            <person name="Smith C."/>
        </authorList>
    </citation>
    <scope>NUCLEOTIDE SEQUENCE [LARGE SCALE GENOMIC DNA]</scope>
    <source>
        <strain evidence="3">EP-1</strain>
        <tissue evidence="3">Whole</tissue>
    </source>
</reference>
<keyword evidence="2" id="KW-0812">Transmembrane</keyword>
<evidence type="ECO:0000256" key="2">
    <source>
        <dbReference type="SAM" id="Phobius"/>
    </source>
</evidence>
<sequence>DEKIFQPSQNIEGGSVVPVGAVVAGVVGVVVGMAVVVAAIVTCRARLSHATSPGKTHQCYHSSHDSLQLPHGNMYPSCTRHPSRELLTTFSPGPVVVTQVTSGRSSMRSSPLTRRSSTRSAPAGMSPRRYRPRTPSVRGGAANVVEVEDDGITTPRVEIQSPSKSLASIILRLRGDTSESHHSSPSLPCEPSEVSSQATLDLTQNLMPTEYQLQSSSSPYLSPQAYASSPNHDLHQPIIKDAGQSTAIHTASQINSVSYTTPLISLTTQSSTLPQAFAPSPIFMTPNSCNTAPQLCTSPQVNVVPIDLSSQVKVVPHIQNTSQIHIECIDQFPVQMHEVPHVQRTFEQPVHLSEQILQKQHQEATFSQAEGDIITAQQLNYTNVTTQQSSPDT</sequence>
<comment type="caution">
    <text evidence="3">The sequence shown here is derived from an EMBL/GenBank/DDBJ whole genome shotgun (WGS) entry which is preliminary data.</text>
</comment>
<dbReference type="Proteomes" id="UP001381693">
    <property type="component" value="Unassembled WGS sequence"/>
</dbReference>
<proteinExistence type="predicted"/>
<dbReference type="AlphaFoldDB" id="A0AAN8ZXR9"/>
<feature type="non-terminal residue" evidence="3">
    <location>
        <position position="1"/>
    </location>
</feature>
<accession>A0AAN8ZXR9</accession>
<keyword evidence="4" id="KW-1185">Reference proteome</keyword>
<name>A0AAN8ZXR9_HALRR</name>
<organism evidence="3 4">
    <name type="scientific">Halocaridina rubra</name>
    <name type="common">Hawaiian red shrimp</name>
    <dbReference type="NCBI Taxonomy" id="373956"/>
    <lineage>
        <taxon>Eukaryota</taxon>
        <taxon>Metazoa</taxon>
        <taxon>Ecdysozoa</taxon>
        <taxon>Arthropoda</taxon>
        <taxon>Crustacea</taxon>
        <taxon>Multicrustacea</taxon>
        <taxon>Malacostraca</taxon>
        <taxon>Eumalacostraca</taxon>
        <taxon>Eucarida</taxon>
        <taxon>Decapoda</taxon>
        <taxon>Pleocyemata</taxon>
        <taxon>Caridea</taxon>
        <taxon>Atyoidea</taxon>
        <taxon>Atyidae</taxon>
        <taxon>Halocaridina</taxon>
    </lineage>
</organism>
<evidence type="ECO:0000313" key="4">
    <source>
        <dbReference type="Proteomes" id="UP001381693"/>
    </source>
</evidence>
<evidence type="ECO:0000256" key="1">
    <source>
        <dbReference type="SAM" id="MobiDB-lite"/>
    </source>
</evidence>
<feature type="compositionally biased region" description="Low complexity" evidence="1">
    <location>
        <begin position="104"/>
        <end position="120"/>
    </location>
</feature>
<feature type="region of interest" description="Disordered" evidence="1">
    <location>
        <begin position="99"/>
        <end position="141"/>
    </location>
</feature>
<keyword evidence="2" id="KW-0472">Membrane</keyword>
<feature type="region of interest" description="Disordered" evidence="1">
    <location>
        <begin position="176"/>
        <end position="196"/>
    </location>
</feature>
<feature type="non-terminal residue" evidence="3">
    <location>
        <position position="393"/>
    </location>
</feature>